<keyword evidence="1" id="KW-1133">Transmembrane helix</keyword>
<evidence type="ECO:0000313" key="3">
    <source>
        <dbReference type="Proteomes" id="UP001430306"/>
    </source>
</evidence>
<protein>
    <recommendedName>
        <fullName evidence="4">Prepilin-type N-terminal cleavage/methylation domain-containing protein</fullName>
    </recommendedName>
</protein>
<dbReference type="EMBL" id="JAJKFW010000058">
    <property type="protein sequence ID" value="MCC9644611.1"/>
    <property type="molecule type" value="Genomic_DNA"/>
</dbReference>
<organism evidence="2 3">
    <name type="scientific">Rhodopirellula halodulae</name>
    <dbReference type="NCBI Taxonomy" id="2894198"/>
    <lineage>
        <taxon>Bacteria</taxon>
        <taxon>Pseudomonadati</taxon>
        <taxon>Planctomycetota</taxon>
        <taxon>Planctomycetia</taxon>
        <taxon>Pirellulales</taxon>
        <taxon>Pirellulaceae</taxon>
        <taxon>Rhodopirellula</taxon>
    </lineage>
</organism>
<accession>A0ABS8NM01</accession>
<proteinExistence type="predicted"/>
<evidence type="ECO:0000256" key="1">
    <source>
        <dbReference type="SAM" id="Phobius"/>
    </source>
</evidence>
<reference evidence="2" key="1">
    <citation type="submission" date="2021-11" db="EMBL/GenBank/DDBJ databases">
        <title>Genome sequence.</title>
        <authorList>
            <person name="Sun Q."/>
        </authorList>
    </citation>
    <scope>NUCLEOTIDE SEQUENCE</scope>
    <source>
        <strain evidence="2">JC740</strain>
    </source>
</reference>
<keyword evidence="1" id="KW-0472">Membrane</keyword>
<gene>
    <name evidence="2" type="ORF">LOC71_20245</name>
</gene>
<name>A0ABS8NM01_9BACT</name>
<evidence type="ECO:0000313" key="2">
    <source>
        <dbReference type="EMBL" id="MCC9644611.1"/>
    </source>
</evidence>
<evidence type="ECO:0008006" key="4">
    <source>
        <dbReference type="Google" id="ProtNLM"/>
    </source>
</evidence>
<sequence length="186" mass="20177">MTKAASLNRLNVSHRHRGVSLIETIACVAIVATLATSMVGMMRGSARVSAISQGHEGAPAEARQALRFVGQKIRDLTSGGQSVVSVRNRDFQLDDGLSVRRVRFEIRRSSDGVNRSLVMVDPLFGETVCLDGAIRTFNMNELIVAGQRVGIEMTVQMQASADRAAELRPDQRNAEVTTVVCLSPQL</sequence>
<keyword evidence="1" id="KW-0812">Transmembrane</keyword>
<keyword evidence="3" id="KW-1185">Reference proteome</keyword>
<comment type="caution">
    <text evidence="2">The sequence shown here is derived from an EMBL/GenBank/DDBJ whole genome shotgun (WGS) entry which is preliminary data.</text>
</comment>
<feature type="transmembrane region" description="Helical" evidence="1">
    <location>
        <begin position="21"/>
        <end position="42"/>
    </location>
</feature>
<dbReference type="Proteomes" id="UP001430306">
    <property type="component" value="Unassembled WGS sequence"/>
</dbReference>